<evidence type="ECO:0000256" key="4">
    <source>
        <dbReference type="SAM" id="MobiDB-lite"/>
    </source>
</evidence>
<comment type="similarity">
    <text evidence="1">Belongs to the filamin family.</text>
</comment>
<feature type="non-terminal residue" evidence="5">
    <location>
        <position position="1"/>
    </location>
</feature>
<feature type="repeat" description="Filamin" evidence="3">
    <location>
        <begin position="227"/>
        <end position="319"/>
    </location>
</feature>
<protein>
    <recommendedName>
        <fullName evidence="7">Filamin</fullName>
    </recommendedName>
</protein>
<feature type="repeat" description="Filamin" evidence="3">
    <location>
        <begin position="1"/>
        <end position="46"/>
    </location>
</feature>
<gene>
    <name evidence="5" type="ORF">MSPICULIGERA_LOCUS23355</name>
</gene>
<name>A0AA36DDM4_9BILA</name>
<feature type="region of interest" description="Disordered" evidence="4">
    <location>
        <begin position="319"/>
        <end position="339"/>
    </location>
</feature>
<accession>A0AA36DDM4</accession>
<feature type="repeat" description="Filamin" evidence="3">
    <location>
        <begin position="351"/>
        <end position="445"/>
    </location>
</feature>
<feature type="compositionally biased region" description="Polar residues" evidence="4">
    <location>
        <begin position="319"/>
        <end position="331"/>
    </location>
</feature>
<proteinExistence type="inferred from homology"/>
<evidence type="ECO:0008006" key="7">
    <source>
        <dbReference type="Google" id="ProtNLM"/>
    </source>
</evidence>
<dbReference type="PANTHER" id="PTHR38537:SF8">
    <property type="entry name" value="FILAMIN-A"/>
    <property type="match status" value="1"/>
</dbReference>
<organism evidence="5 6">
    <name type="scientific">Mesorhabditis spiculigera</name>
    <dbReference type="NCBI Taxonomy" id="96644"/>
    <lineage>
        <taxon>Eukaryota</taxon>
        <taxon>Metazoa</taxon>
        <taxon>Ecdysozoa</taxon>
        <taxon>Nematoda</taxon>
        <taxon>Chromadorea</taxon>
        <taxon>Rhabditida</taxon>
        <taxon>Rhabditina</taxon>
        <taxon>Rhabditomorpha</taxon>
        <taxon>Rhabditoidea</taxon>
        <taxon>Rhabditidae</taxon>
        <taxon>Mesorhabditinae</taxon>
        <taxon>Mesorhabditis</taxon>
    </lineage>
</organism>
<dbReference type="Proteomes" id="UP001177023">
    <property type="component" value="Unassembled WGS sequence"/>
</dbReference>
<dbReference type="FunFam" id="2.60.40.10:FF:000096">
    <property type="entry name" value="filamin-C isoform X2"/>
    <property type="match status" value="1"/>
</dbReference>
<dbReference type="InterPro" id="IPR014756">
    <property type="entry name" value="Ig_E-set"/>
</dbReference>
<reference evidence="5" key="1">
    <citation type="submission" date="2023-06" db="EMBL/GenBank/DDBJ databases">
        <authorList>
            <person name="Delattre M."/>
        </authorList>
    </citation>
    <scope>NUCLEOTIDE SEQUENCE</scope>
    <source>
        <strain evidence="5">AF72</strain>
    </source>
</reference>
<evidence type="ECO:0000256" key="2">
    <source>
        <dbReference type="ARBA" id="ARBA00022737"/>
    </source>
</evidence>
<dbReference type="PROSITE" id="PS50194">
    <property type="entry name" value="FILAMIN_REPEAT"/>
    <property type="match status" value="5"/>
</dbReference>
<evidence type="ECO:0000313" key="6">
    <source>
        <dbReference type="Proteomes" id="UP001177023"/>
    </source>
</evidence>
<dbReference type="InterPro" id="IPR044801">
    <property type="entry name" value="Filamin"/>
</dbReference>
<keyword evidence="6" id="KW-1185">Reference proteome</keyword>
<evidence type="ECO:0000313" key="5">
    <source>
        <dbReference type="EMBL" id="CAJ0585328.1"/>
    </source>
</evidence>
<feature type="repeat" description="Filamin" evidence="3">
    <location>
        <begin position="152"/>
        <end position="224"/>
    </location>
</feature>
<feature type="repeat" description="Filamin" evidence="3">
    <location>
        <begin position="46"/>
        <end position="138"/>
    </location>
</feature>
<dbReference type="Pfam" id="PF00630">
    <property type="entry name" value="Filamin"/>
    <property type="match status" value="4"/>
</dbReference>
<evidence type="ECO:0000256" key="1">
    <source>
        <dbReference type="ARBA" id="ARBA00009238"/>
    </source>
</evidence>
<comment type="caution">
    <text evidence="5">The sequence shown here is derived from an EMBL/GenBank/DDBJ whole genome shotgun (WGS) entry which is preliminary data.</text>
</comment>
<dbReference type="GO" id="GO:0030036">
    <property type="term" value="P:actin cytoskeleton organization"/>
    <property type="evidence" value="ECO:0007669"/>
    <property type="project" value="InterPro"/>
</dbReference>
<dbReference type="InterPro" id="IPR013783">
    <property type="entry name" value="Ig-like_fold"/>
</dbReference>
<dbReference type="InterPro" id="IPR001298">
    <property type="entry name" value="Filamin/ABP280_rpt"/>
</dbReference>
<dbReference type="SUPFAM" id="SSF81296">
    <property type="entry name" value="E set domains"/>
    <property type="match status" value="4"/>
</dbReference>
<sequence length="446" mass="47103">MKDQAVVVGNKDGAVLVKYAPKSAGFHELIVRHDGETTGTPLKFFVESETKSGATASGPGLHSAHAGVPATFDVYTKTNEDSELSVSIEGPKQAPISIVDHEHGVCSVTWTPSVAGLYKIHVQLGARPLADSPYSVAVTADRDEEAHHPANSTEFSISVPQAEDLGSLTATIKSASGRVEPCGIRIIGDGRLGVTFVPREHGVHWINVYRDGQALAKGPFKFKVDKSQLGDASRVKIQGNHSKHIQTHQLNEILVNTADAGYGSLAVSIQGPSKANLVCKEVEPGLIAVRYRVNDPGSYKVNVKFAEQHVKESPISITCTQGEDRGSTNGEQAGAWDGSEVENGDGVAVSFNSGDATKVRAHGPGLHKFIAGKPASFNVDTGAAGPNLLMVGVVTSAGPCEEVVVKHMGAGHFVVNYKIDEPLRGLVFVRYGDSEVPGSPFAINSH</sequence>
<dbReference type="SMART" id="SM00557">
    <property type="entry name" value="IG_FLMN"/>
    <property type="match status" value="4"/>
</dbReference>
<evidence type="ECO:0000256" key="3">
    <source>
        <dbReference type="PROSITE-ProRule" id="PRU00087"/>
    </source>
</evidence>
<dbReference type="PANTHER" id="PTHR38537">
    <property type="entry name" value="JITTERBUG, ISOFORM N"/>
    <property type="match status" value="1"/>
</dbReference>
<dbReference type="InterPro" id="IPR017868">
    <property type="entry name" value="Filamin/ABP280_repeat-like"/>
</dbReference>
<dbReference type="AlphaFoldDB" id="A0AA36DDM4"/>
<dbReference type="Gene3D" id="2.60.40.10">
    <property type="entry name" value="Immunoglobulins"/>
    <property type="match status" value="5"/>
</dbReference>
<dbReference type="GO" id="GO:0051015">
    <property type="term" value="F:actin filament binding"/>
    <property type="evidence" value="ECO:0007669"/>
    <property type="project" value="InterPro"/>
</dbReference>
<keyword evidence="2" id="KW-0677">Repeat</keyword>
<dbReference type="EMBL" id="CATQJA010002703">
    <property type="protein sequence ID" value="CAJ0585328.1"/>
    <property type="molecule type" value="Genomic_DNA"/>
</dbReference>